<name>A0A0V8RZU3_9ACTO</name>
<dbReference type="RefSeq" id="WP_060566264.1">
    <property type="nucleotide sequence ID" value="NZ_CP040006.1"/>
</dbReference>
<evidence type="ECO:0000313" key="2">
    <source>
        <dbReference type="Proteomes" id="UP000054686"/>
    </source>
</evidence>
<evidence type="ECO:0000313" key="1">
    <source>
        <dbReference type="EMBL" id="KSW13511.1"/>
    </source>
</evidence>
<organism evidence="1 2">
    <name type="scientific">Schaalia odontolytica</name>
    <dbReference type="NCBI Taxonomy" id="1660"/>
    <lineage>
        <taxon>Bacteria</taxon>
        <taxon>Bacillati</taxon>
        <taxon>Actinomycetota</taxon>
        <taxon>Actinomycetes</taxon>
        <taxon>Actinomycetales</taxon>
        <taxon>Actinomycetaceae</taxon>
        <taxon>Schaalia</taxon>
    </lineage>
</organism>
<dbReference type="EMBL" id="LLVT01000001">
    <property type="protein sequence ID" value="KSW13511.1"/>
    <property type="molecule type" value="Genomic_DNA"/>
</dbReference>
<sequence length="328" mass="36102">MSRRSWFILVLVCVVALGAIAGVAYQSNTEKSVEEAARYYADAIAEGRVNDALEVESGDSFGEATKSADRAFDLRGAKTVEPARVKEVRLHNQPDLHGRQGAVIEFIVGEDSVNREIYLERVKEPLKPVGYWRVVSSAARAVRIDTEGYGRDVTIGGVSIGPLGRTAYDENKAKYLPDDYLWYRASQEVTVYAYPGIYEAVVDTASEHVNLTVDKATSRTTMDLSKDVDEHEIKAVVDTDAALWLKRNAEAYLTECLRGGTPDRTFCPPERLSDVQQVSIGSTSGGYSTGIRLSDVVVRTSSEERTLNLMGEVVFDPSNGLHMLLKPL</sequence>
<dbReference type="Proteomes" id="UP000054686">
    <property type="component" value="Unassembled WGS sequence"/>
</dbReference>
<gene>
    <name evidence="1" type="ORF">APY09_03990</name>
</gene>
<dbReference type="OrthoDB" id="3271812at2"/>
<reference evidence="1 2" key="1">
    <citation type="submission" date="2015-10" db="EMBL/GenBank/DDBJ databases">
        <title>Draft Genome of Actinomyces odontolyticus subsp. actinosynbacter strain XH001.</title>
        <authorList>
            <person name="Mclean J.S."/>
            <person name="He X."/>
        </authorList>
    </citation>
    <scope>NUCLEOTIDE SEQUENCE [LARGE SCALE GENOMIC DNA]</scope>
    <source>
        <strain evidence="1 2">XH001</strain>
    </source>
</reference>
<dbReference type="AlphaFoldDB" id="A0A0V8RZU3"/>
<accession>A0A0V8RZU3</accession>
<comment type="caution">
    <text evidence="1">The sequence shown here is derived from an EMBL/GenBank/DDBJ whole genome shotgun (WGS) entry which is preliminary data.</text>
</comment>
<proteinExistence type="predicted"/>
<protein>
    <submittedName>
        <fullName evidence="1">Uncharacterized protein</fullName>
    </submittedName>
</protein>